<dbReference type="NCBIfam" id="TIGR04183">
    <property type="entry name" value="Por_Secre_tail"/>
    <property type="match status" value="1"/>
</dbReference>
<feature type="domain" description="Secretion system C-terminal sorting" evidence="2">
    <location>
        <begin position="54"/>
        <end position="123"/>
    </location>
</feature>
<protein>
    <recommendedName>
        <fullName evidence="2">Secretion system C-terminal sorting domain-containing protein</fullName>
    </recommendedName>
</protein>
<reference evidence="3 4" key="1">
    <citation type="journal article" date="2013" name="Genome Announc.">
        <title>Draft Genome Sequence of Cesiribacter andamanensis Strain AMV16T, Isolated from a Soil Sample from a Mud Volcano in the Andaman Islands, India.</title>
        <authorList>
            <person name="Shivaji S."/>
            <person name="Ara S."/>
            <person name="Begum Z."/>
            <person name="Srinivas T.N."/>
            <person name="Singh A."/>
            <person name="Kumar Pinnaka A."/>
        </authorList>
    </citation>
    <scope>NUCLEOTIDE SEQUENCE [LARGE SCALE GENOMIC DNA]</scope>
    <source>
        <strain evidence="3 4">AMV16</strain>
    </source>
</reference>
<feature type="signal peptide" evidence="1">
    <location>
        <begin position="1"/>
        <end position="22"/>
    </location>
</feature>
<dbReference type="EMBL" id="AODQ01000101">
    <property type="protein sequence ID" value="EMR01620.1"/>
    <property type="molecule type" value="Genomic_DNA"/>
</dbReference>
<evidence type="ECO:0000313" key="3">
    <source>
        <dbReference type="EMBL" id="EMR01620.1"/>
    </source>
</evidence>
<keyword evidence="4" id="KW-1185">Reference proteome</keyword>
<feature type="chain" id="PRO_5004082109" description="Secretion system C-terminal sorting domain-containing protein" evidence="1">
    <location>
        <begin position="23"/>
        <end position="131"/>
    </location>
</feature>
<evidence type="ECO:0000256" key="1">
    <source>
        <dbReference type="SAM" id="SignalP"/>
    </source>
</evidence>
<dbReference type="Proteomes" id="UP000011910">
    <property type="component" value="Unassembled WGS sequence"/>
</dbReference>
<comment type="caution">
    <text evidence="3">The sequence shown here is derived from an EMBL/GenBank/DDBJ whole genome shotgun (WGS) entry which is preliminary data.</text>
</comment>
<dbReference type="AlphaFoldDB" id="M7NIL7"/>
<dbReference type="RefSeq" id="WP_009196625.1">
    <property type="nucleotide sequence ID" value="NZ_AODQ01000101.1"/>
</dbReference>
<keyword evidence="1" id="KW-0732">Signal</keyword>
<accession>M7NIL7</accession>
<dbReference type="Pfam" id="PF18962">
    <property type="entry name" value="Por_Secre_tail"/>
    <property type="match status" value="1"/>
</dbReference>
<gene>
    <name evidence="3" type="ORF">ADICEAN_03242</name>
</gene>
<organism evidence="3 4">
    <name type="scientific">Cesiribacter andamanensis AMV16</name>
    <dbReference type="NCBI Taxonomy" id="1279009"/>
    <lineage>
        <taxon>Bacteria</taxon>
        <taxon>Pseudomonadati</taxon>
        <taxon>Bacteroidota</taxon>
        <taxon>Cytophagia</taxon>
        <taxon>Cytophagales</taxon>
        <taxon>Cesiribacteraceae</taxon>
        <taxon>Cesiribacter</taxon>
    </lineage>
</organism>
<name>M7NIL7_9BACT</name>
<proteinExistence type="predicted"/>
<evidence type="ECO:0000259" key="2">
    <source>
        <dbReference type="Pfam" id="PF18962"/>
    </source>
</evidence>
<dbReference type="InterPro" id="IPR026444">
    <property type="entry name" value="Secre_tail"/>
</dbReference>
<dbReference type="STRING" id="1279009.ADICEAN_03242"/>
<evidence type="ECO:0000313" key="4">
    <source>
        <dbReference type="Proteomes" id="UP000011910"/>
    </source>
</evidence>
<sequence>MKHLYTLYLLLLLSAMGYGVQAQVRSSNASAIGQSGEFTFYGDKVIDPRSDVRLFPNPAVEYLIIEISSEGLTNISFELNNIIGNAFAIRSESLGGNRYKVWVKDLRPGYYFITLKDESSTYKRTYRFLKK</sequence>